<dbReference type="InterPro" id="IPR052523">
    <property type="entry name" value="Trichothecene_AcTrans"/>
</dbReference>
<feature type="domain" description="N-acetyltransferase" evidence="1">
    <location>
        <begin position="1"/>
        <end position="96"/>
    </location>
</feature>
<proteinExistence type="predicted"/>
<keyword evidence="2" id="KW-0012">Acyltransferase</keyword>
<evidence type="ECO:0000313" key="3">
    <source>
        <dbReference type="Proteomes" id="UP001611580"/>
    </source>
</evidence>
<dbReference type="RefSeq" id="WP_397406208.1">
    <property type="nucleotide sequence ID" value="NZ_JBIRYI010000012.1"/>
</dbReference>
<dbReference type="Gene3D" id="3.40.630.30">
    <property type="match status" value="1"/>
</dbReference>
<evidence type="ECO:0000259" key="1">
    <source>
        <dbReference type="PROSITE" id="PS51186"/>
    </source>
</evidence>
<dbReference type="EC" id="2.3.1.-" evidence="2"/>
<organism evidence="2 3">
    <name type="scientific">Promicromonospora kroppenstedtii</name>
    <dbReference type="NCBI Taxonomy" id="440482"/>
    <lineage>
        <taxon>Bacteria</taxon>
        <taxon>Bacillati</taxon>
        <taxon>Actinomycetota</taxon>
        <taxon>Actinomycetes</taxon>
        <taxon>Micrococcales</taxon>
        <taxon>Promicromonosporaceae</taxon>
        <taxon>Promicromonospora</taxon>
    </lineage>
</organism>
<dbReference type="InterPro" id="IPR000182">
    <property type="entry name" value="GNAT_dom"/>
</dbReference>
<dbReference type="CDD" id="cd04301">
    <property type="entry name" value="NAT_SF"/>
    <property type="match status" value="1"/>
</dbReference>
<dbReference type="PANTHER" id="PTHR42791:SF1">
    <property type="entry name" value="N-ACETYLTRANSFERASE DOMAIN-CONTAINING PROTEIN"/>
    <property type="match status" value="1"/>
</dbReference>
<name>A0ABW7XNM2_9MICO</name>
<dbReference type="GO" id="GO:0016746">
    <property type="term" value="F:acyltransferase activity"/>
    <property type="evidence" value="ECO:0007669"/>
    <property type="project" value="UniProtKB-KW"/>
</dbReference>
<evidence type="ECO:0000313" key="2">
    <source>
        <dbReference type="EMBL" id="MFI2489131.1"/>
    </source>
</evidence>
<dbReference type="Pfam" id="PF00583">
    <property type="entry name" value="Acetyltransf_1"/>
    <property type="match status" value="1"/>
</dbReference>
<protein>
    <submittedName>
        <fullName evidence="2">GNAT family N-acetyltransferase</fullName>
        <ecNumber evidence="2">2.3.1.-</ecNumber>
    </submittedName>
</protein>
<keyword evidence="2" id="KW-0808">Transferase</keyword>
<comment type="caution">
    <text evidence="2">The sequence shown here is derived from an EMBL/GenBank/DDBJ whole genome shotgun (WGS) entry which is preliminary data.</text>
</comment>
<accession>A0ABW7XNM2</accession>
<gene>
    <name evidence="2" type="ORF">ACH47X_19635</name>
</gene>
<dbReference type="PANTHER" id="PTHR42791">
    <property type="entry name" value="GNAT FAMILY ACETYLTRANSFERASE"/>
    <property type="match status" value="1"/>
</dbReference>
<dbReference type="PROSITE" id="PS51186">
    <property type="entry name" value="GNAT"/>
    <property type="match status" value="1"/>
</dbReference>
<dbReference type="Proteomes" id="UP001611580">
    <property type="component" value="Unassembled WGS sequence"/>
</dbReference>
<keyword evidence="3" id="KW-1185">Reference proteome</keyword>
<reference evidence="2 3" key="1">
    <citation type="submission" date="2024-10" db="EMBL/GenBank/DDBJ databases">
        <title>The Natural Products Discovery Center: Release of the First 8490 Sequenced Strains for Exploring Actinobacteria Biosynthetic Diversity.</title>
        <authorList>
            <person name="Kalkreuter E."/>
            <person name="Kautsar S.A."/>
            <person name="Yang D."/>
            <person name="Bader C.D."/>
            <person name="Teijaro C.N."/>
            <person name="Fluegel L."/>
            <person name="Davis C.M."/>
            <person name="Simpson J.R."/>
            <person name="Lauterbach L."/>
            <person name="Steele A.D."/>
            <person name="Gui C."/>
            <person name="Meng S."/>
            <person name="Li G."/>
            <person name="Viehrig K."/>
            <person name="Ye F."/>
            <person name="Su P."/>
            <person name="Kiefer A.F."/>
            <person name="Nichols A."/>
            <person name="Cepeda A.J."/>
            <person name="Yan W."/>
            <person name="Fan B."/>
            <person name="Jiang Y."/>
            <person name="Adhikari A."/>
            <person name="Zheng C.-J."/>
            <person name="Schuster L."/>
            <person name="Cowan T.M."/>
            <person name="Smanski M.J."/>
            <person name="Chevrette M.G."/>
            <person name="De Carvalho L.P.S."/>
            <person name="Shen B."/>
        </authorList>
    </citation>
    <scope>NUCLEOTIDE SEQUENCE [LARGE SCALE GENOMIC DNA]</scope>
    <source>
        <strain evidence="2 3">NPDC019481</strain>
    </source>
</reference>
<dbReference type="SUPFAM" id="SSF55729">
    <property type="entry name" value="Acyl-CoA N-acyltransferases (Nat)"/>
    <property type="match status" value="1"/>
</dbReference>
<dbReference type="EMBL" id="JBIRYI010000012">
    <property type="protein sequence ID" value="MFI2489131.1"/>
    <property type="molecule type" value="Genomic_DNA"/>
</dbReference>
<dbReference type="InterPro" id="IPR016181">
    <property type="entry name" value="Acyl_CoA_acyltransferase"/>
</dbReference>
<sequence>MLAAVLAATSARHPDVPHVYLSAMAALPRRRGLGAGSAMLRHGVALARDRGLPVYLAASTRQNQRLYARHGFRVHGAPLPLPDDGPVLQPMWLARVIHRS</sequence>